<gene>
    <name evidence="2" type="ORF">SAMN05421783_1712</name>
</gene>
<dbReference type="Proteomes" id="UP000198816">
    <property type="component" value="Unassembled WGS sequence"/>
</dbReference>
<dbReference type="STRING" id="1058.SAMN05421783_1712"/>
<organism evidence="2 3">
    <name type="scientific">Thiocapsa roseopersicina</name>
    <dbReference type="NCBI Taxonomy" id="1058"/>
    <lineage>
        <taxon>Bacteria</taxon>
        <taxon>Pseudomonadati</taxon>
        <taxon>Pseudomonadota</taxon>
        <taxon>Gammaproteobacteria</taxon>
        <taxon>Chromatiales</taxon>
        <taxon>Chromatiaceae</taxon>
        <taxon>Thiocapsa</taxon>
    </lineage>
</organism>
<protein>
    <submittedName>
        <fullName evidence="2">Hemerythrin-like domain-containing protein</fullName>
    </submittedName>
</protein>
<evidence type="ECO:0000259" key="1">
    <source>
        <dbReference type="Pfam" id="PF01814"/>
    </source>
</evidence>
<sequence>MASQNRRISSIGTEKNGMMTAITDTFTEDHHRCDRLLAAAEASAGGSDWSVIGAAADALVTAMDRHFALEEDIVFPALVQVFLVAENPIEIMCNEHAQMRQLLAELGDAVDTRDKSALLGILETLHFLVQQHNYKEEGIIYPMADGALPERAAEMAAMIADA</sequence>
<name>A0A1H3DZS1_THIRO</name>
<dbReference type="InterPro" id="IPR012312">
    <property type="entry name" value="Hemerythrin-like"/>
</dbReference>
<keyword evidence="3" id="KW-1185">Reference proteome</keyword>
<dbReference type="PANTHER" id="PTHR39966">
    <property type="entry name" value="BLL2471 PROTEIN-RELATED"/>
    <property type="match status" value="1"/>
</dbReference>
<dbReference type="PANTHER" id="PTHR39966:SF3">
    <property type="entry name" value="DUF438 DOMAIN-CONTAINING PROTEIN"/>
    <property type="match status" value="1"/>
</dbReference>
<accession>A0A1H3DZS1</accession>
<evidence type="ECO:0000313" key="2">
    <source>
        <dbReference type="EMBL" id="SDX71538.1"/>
    </source>
</evidence>
<reference evidence="3" key="1">
    <citation type="submission" date="2016-10" db="EMBL/GenBank/DDBJ databases">
        <authorList>
            <person name="Varghese N."/>
            <person name="Submissions S."/>
        </authorList>
    </citation>
    <scope>NUCLEOTIDE SEQUENCE [LARGE SCALE GENOMIC DNA]</scope>
    <source>
        <strain evidence="3">DSM 217</strain>
    </source>
</reference>
<dbReference type="Pfam" id="PF01814">
    <property type="entry name" value="Hemerythrin"/>
    <property type="match status" value="1"/>
</dbReference>
<dbReference type="RefSeq" id="WP_245732024.1">
    <property type="nucleotide sequence ID" value="NZ_FNNZ01000071.1"/>
</dbReference>
<evidence type="ECO:0000313" key="3">
    <source>
        <dbReference type="Proteomes" id="UP000198816"/>
    </source>
</evidence>
<feature type="domain" description="Hemerythrin-like" evidence="1">
    <location>
        <begin position="22"/>
        <end position="144"/>
    </location>
</feature>
<dbReference type="EMBL" id="FNNZ01000071">
    <property type="protein sequence ID" value="SDX71538.1"/>
    <property type="molecule type" value="Genomic_DNA"/>
</dbReference>
<dbReference type="Gene3D" id="1.20.120.520">
    <property type="entry name" value="nmb1532 protein domain like"/>
    <property type="match status" value="1"/>
</dbReference>
<dbReference type="AlphaFoldDB" id="A0A1H3DZS1"/>
<proteinExistence type="predicted"/>
<dbReference type="GO" id="GO:0005886">
    <property type="term" value="C:plasma membrane"/>
    <property type="evidence" value="ECO:0007669"/>
    <property type="project" value="TreeGrafter"/>
</dbReference>